<keyword evidence="3" id="KW-1185">Reference proteome</keyword>
<sequence>MSSHRQPSTPPISQPAIVNAAEWNNAKRITRHNSPTNVHFDPSMSSAQQLEILRALGLVQGNGTPYQGTVVFNGAEFNNSATTIERFDSETNLSFGARTPSSSPFVSPANSQLQGQEHGDPENPGNSYPHSNNRTAAHNTVTQGQEQVYNAPPSTARSISENLNMPPSRRAGSSSQQRTSINHGAPEGMSWSRTY</sequence>
<feature type="compositionally biased region" description="Polar residues" evidence="1">
    <location>
        <begin position="93"/>
        <end position="115"/>
    </location>
</feature>
<dbReference type="EMBL" id="JACAZI010000002">
    <property type="protein sequence ID" value="KAF7368990.1"/>
    <property type="molecule type" value="Genomic_DNA"/>
</dbReference>
<dbReference type="Proteomes" id="UP000620124">
    <property type="component" value="Unassembled WGS sequence"/>
</dbReference>
<dbReference type="AlphaFoldDB" id="A0A8H6Z477"/>
<feature type="compositionally biased region" description="Polar residues" evidence="1">
    <location>
        <begin position="124"/>
        <end position="135"/>
    </location>
</feature>
<reference evidence="2" key="1">
    <citation type="submission" date="2020-05" db="EMBL/GenBank/DDBJ databases">
        <title>Mycena genomes resolve the evolution of fungal bioluminescence.</title>
        <authorList>
            <person name="Tsai I.J."/>
        </authorList>
    </citation>
    <scope>NUCLEOTIDE SEQUENCE</scope>
    <source>
        <strain evidence="2">CCC161011</strain>
    </source>
</reference>
<feature type="compositionally biased region" description="Polar residues" evidence="1">
    <location>
        <begin position="149"/>
        <end position="182"/>
    </location>
</feature>
<proteinExistence type="predicted"/>
<dbReference type="OrthoDB" id="3069537at2759"/>
<evidence type="ECO:0000313" key="3">
    <source>
        <dbReference type="Proteomes" id="UP000620124"/>
    </source>
</evidence>
<protein>
    <submittedName>
        <fullName evidence="2">Uncharacterized protein</fullName>
    </submittedName>
</protein>
<evidence type="ECO:0000256" key="1">
    <source>
        <dbReference type="SAM" id="MobiDB-lite"/>
    </source>
</evidence>
<comment type="caution">
    <text evidence="2">The sequence shown here is derived from an EMBL/GenBank/DDBJ whole genome shotgun (WGS) entry which is preliminary data.</text>
</comment>
<evidence type="ECO:0000313" key="2">
    <source>
        <dbReference type="EMBL" id="KAF7368990.1"/>
    </source>
</evidence>
<name>A0A8H6Z477_9AGAR</name>
<organism evidence="2 3">
    <name type="scientific">Mycena venus</name>
    <dbReference type="NCBI Taxonomy" id="2733690"/>
    <lineage>
        <taxon>Eukaryota</taxon>
        <taxon>Fungi</taxon>
        <taxon>Dikarya</taxon>
        <taxon>Basidiomycota</taxon>
        <taxon>Agaricomycotina</taxon>
        <taxon>Agaricomycetes</taxon>
        <taxon>Agaricomycetidae</taxon>
        <taxon>Agaricales</taxon>
        <taxon>Marasmiineae</taxon>
        <taxon>Mycenaceae</taxon>
        <taxon>Mycena</taxon>
    </lineage>
</organism>
<feature type="region of interest" description="Disordered" evidence="1">
    <location>
        <begin position="149"/>
        <end position="195"/>
    </location>
</feature>
<feature type="region of interest" description="Disordered" evidence="1">
    <location>
        <begin position="93"/>
        <end position="135"/>
    </location>
</feature>
<accession>A0A8H6Z477</accession>
<gene>
    <name evidence="2" type="ORF">MVEN_00225600</name>
</gene>